<organism evidence="11 12">
    <name type="scientific">Pholiota conissans</name>
    <dbReference type="NCBI Taxonomy" id="109636"/>
    <lineage>
        <taxon>Eukaryota</taxon>
        <taxon>Fungi</taxon>
        <taxon>Dikarya</taxon>
        <taxon>Basidiomycota</taxon>
        <taxon>Agaricomycotina</taxon>
        <taxon>Agaricomycetes</taxon>
        <taxon>Agaricomycetidae</taxon>
        <taxon>Agaricales</taxon>
        <taxon>Agaricineae</taxon>
        <taxon>Strophariaceae</taxon>
        <taxon>Pholiota</taxon>
    </lineage>
</organism>
<comment type="similarity">
    <text evidence="2 9">Belongs to the mitochondrial carrier (TC 2.A.29) family.</text>
</comment>
<reference evidence="11" key="1">
    <citation type="submission" date="2020-11" db="EMBL/GenBank/DDBJ databases">
        <authorList>
            <consortium name="DOE Joint Genome Institute"/>
            <person name="Ahrendt S."/>
            <person name="Riley R."/>
            <person name="Andreopoulos W."/>
            <person name="Labutti K."/>
            <person name="Pangilinan J."/>
            <person name="Ruiz-Duenas F.J."/>
            <person name="Barrasa J.M."/>
            <person name="Sanchez-Garcia M."/>
            <person name="Camarero S."/>
            <person name="Miyauchi S."/>
            <person name="Serrano A."/>
            <person name="Linde D."/>
            <person name="Babiker R."/>
            <person name="Drula E."/>
            <person name="Ayuso-Fernandez I."/>
            <person name="Pacheco R."/>
            <person name="Padilla G."/>
            <person name="Ferreira P."/>
            <person name="Barriuso J."/>
            <person name="Kellner H."/>
            <person name="Castanera R."/>
            <person name="Alfaro M."/>
            <person name="Ramirez L."/>
            <person name="Pisabarro A.G."/>
            <person name="Kuo A."/>
            <person name="Tritt A."/>
            <person name="Lipzen A."/>
            <person name="He G."/>
            <person name="Yan M."/>
            <person name="Ng V."/>
            <person name="Cullen D."/>
            <person name="Martin F."/>
            <person name="Rosso M.-N."/>
            <person name="Henrissat B."/>
            <person name="Hibbett D."/>
            <person name="Martinez A.T."/>
            <person name="Grigoriev I.V."/>
        </authorList>
    </citation>
    <scope>NUCLEOTIDE SEQUENCE</scope>
    <source>
        <strain evidence="11">CIRM-BRFM 674</strain>
    </source>
</reference>
<keyword evidence="7 8" id="KW-0472">Membrane</keyword>
<keyword evidence="3 9" id="KW-0813">Transport</keyword>
<evidence type="ECO:0000256" key="2">
    <source>
        <dbReference type="ARBA" id="ARBA00006375"/>
    </source>
</evidence>
<feature type="transmembrane region" description="Helical" evidence="10">
    <location>
        <begin position="77"/>
        <end position="97"/>
    </location>
</feature>
<proteinExistence type="inferred from homology"/>
<evidence type="ECO:0000256" key="7">
    <source>
        <dbReference type="ARBA" id="ARBA00023136"/>
    </source>
</evidence>
<dbReference type="EMBL" id="MU155242">
    <property type="protein sequence ID" value="KAF9478133.1"/>
    <property type="molecule type" value="Genomic_DNA"/>
</dbReference>
<evidence type="ECO:0000256" key="5">
    <source>
        <dbReference type="ARBA" id="ARBA00022737"/>
    </source>
</evidence>
<keyword evidence="4 8" id="KW-0812">Transmembrane</keyword>
<dbReference type="Pfam" id="PF00153">
    <property type="entry name" value="Mito_carr"/>
    <property type="match status" value="2"/>
</dbReference>
<name>A0A9P6CZY2_9AGAR</name>
<evidence type="ECO:0000256" key="6">
    <source>
        <dbReference type="ARBA" id="ARBA00022989"/>
    </source>
</evidence>
<dbReference type="AlphaFoldDB" id="A0A9P6CZY2"/>
<dbReference type="PROSITE" id="PS50920">
    <property type="entry name" value="SOLCAR"/>
    <property type="match status" value="2"/>
</dbReference>
<feature type="transmembrane region" description="Helical" evidence="10">
    <location>
        <begin position="247"/>
        <end position="268"/>
    </location>
</feature>
<dbReference type="Gene3D" id="1.50.40.10">
    <property type="entry name" value="Mitochondrial carrier domain"/>
    <property type="match status" value="1"/>
</dbReference>
<dbReference type="InterPro" id="IPR023395">
    <property type="entry name" value="MCP_dom_sf"/>
</dbReference>
<comment type="caution">
    <text evidence="11">The sequence shown here is derived from an EMBL/GenBank/DDBJ whole genome shotgun (WGS) entry which is preliminary data.</text>
</comment>
<dbReference type="GO" id="GO:0015217">
    <property type="term" value="F:ADP transmembrane transporter activity"/>
    <property type="evidence" value="ECO:0007669"/>
    <property type="project" value="TreeGrafter"/>
</dbReference>
<keyword evidence="6 10" id="KW-1133">Transmembrane helix</keyword>
<dbReference type="SUPFAM" id="SSF103506">
    <property type="entry name" value="Mitochondrial carrier"/>
    <property type="match status" value="1"/>
</dbReference>
<comment type="subcellular location">
    <subcellularLocation>
        <location evidence="1">Membrane</location>
        <topology evidence="1">Multi-pass membrane protein</topology>
    </subcellularLocation>
</comment>
<dbReference type="OrthoDB" id="18574at2759"/>
<evidence type="ECO:0000313" key="12">
    <source>
        <dbReference type="Proteomes" id="UP000807469"/>
    </source>
</evidence>
<evidence type="ECO:0000256" key="8">
    <source>
        <dbReference type="PROSITE-ProRule" id="PRU00282"/>
    </source>
</evidence>
<evidence type="ECO:0000313" key="11">
    <source>
        <dbReference type="EMBL" id="KAF9478133.1"/>
    </source>
</evidence>
<dbReference type="InterPro" id="IPR052217">
    <property type="entry name" value="Mito/Peroxisomal_Carrier"/>
</dbReference>
<dbReference type="Proteomes" id="UP000807469">
    <property type="component" value="Unassembled WGS sequence"/>
</dbReference>
<feature type="repeat" description="Solcar" evidence="8">
    <location>
        <begin position="5"/>
        <end position="96"/>
    </location>
</feature>
<evidence type="ECO:0000256" key="4">
    <source>
        <dbReference type="ARBA" id="ARBA00022692"/>
    </source>
</evidence>
<dbReference type="GO" id="GO:0016020">
    <property type="term" value="C:membrane"/>
    <property type="evidence" value="ECO:0007669"/>
    <property type="project" value="UniProtKB-SubCell"/>
</dbReference>
<protein>
    <submittedName>
        <fullName evidence="11">Mitochondrial carrier</fullName>
    </submittedName>
</protein>
<accession>A0A9P6CZY2</accession>
<evidence type="ECO:0000256" key="9">
    <source>
        <dbReference type="RuleBase" id="RU000488"/>
    </source>
</evidence>
<feature type="repeat" description="Solcar" evidence="8">
    <location>
        <begin position="117"/>
        <end position="217"/>
    </location>
</feature>
<dbReference type="PANTHER" id="PTHR45939">
    <property type="entry name" value="PEROXISOMAL MEMBRANE PROTEIN PMP34-RELATED"/>
    <property type="match status" value="1"/>
</dbReference>
<gene>
    <name evidence="11" type="ORF">BDN70DRAFT_913833</name>
</gene>
<keyword evidence="12" id="KW-1185">Reference proteome</keyword>
<evidence type="ECO:0000256" key="10">
    <source>
        <dbReference type="SAM" id="Phobius"/>
    </source>
</evidence>
<keyword evidence="5" id="KW-0677">Repeat</keyword>
<dbReference type="InterPro" id="IPR018108">
    <property type="entry name" value="MCP_transmembrane"/>
</dbReference>
<dbReference type="PANTHER" id="PTHR45939:SF2">
    <property type="entry name" value="CARRIER PROTEIN, PUTATIVE (AFU_ORTHOLOGUE AFUA_2G13870)-RELATED"/>
    <property type="match status" value="1"/>
</dbReference>
<evidence type="ECO:0000256" key="3">
    <source>
        <dbReference type="ARBA" id="ARBA00022448"/>
    </source>
</evidence>
<sequence length="364" mass="40752">MTSTLPPLVQAFSGAIGSASANALSYPFNLVTTKLQLDSPRRSKDRGGFVGGIHLLLKIIRKHGVDALYDGLGADTIATLLSSFFYFYIYSFLRFLSTKRLVPFLGRNSQSHKRHKPSLFEELILGFIAGVASRAVATPLNIITLRMQTERTHDDDDDYGDDEVESEEPKYQGITEIVKLIYKEQGLAGFWRGFQMSILLSLNPSITMAFVQMYRRTFHALESTSVMSSQLKHHSKHYNANLHAWEAFFGGAISNSIAVTILYPLILGKKRLQASSTKTSIPEVLVDAYLGKDLDFQRHGSIFIDHGEFGQSEKAVGGIQGLYQGYQLKIVSNFLSQGVSYLVKNRIERLVIAAYLYRLKRGQH</sequence>
<evidence type="ECO:0000256" key="1">
    <source>
        <dbReference type="ARBA" id="ARBA00004141"/>
    </source>
</evidence>
<feature type="transmembrane region" description="Helical" evidence="10">
    <location>
        <begin position="118"/>
        <end position="137"/>
    </location>
</feature>